<evidence type="ECO:0000313" key="2">
    <source>
        <dbReference type="EMBL" id="KMN12765.1"/>
    </source>
</evidence>
<dbReference type="SUPFAM" id="SSF53474">
    <property type="entry name" value="alpha/beta-Hydrolases"/>
    <property type="match status" value="1"/>
</dbReference>
<dbReference type="InterPro" id="IPR022742">
    <property type="entry name" value="Hydrolase_4"/>
</dbReference>
<comment type="caution">
    <text evidence="2">The sequence shown here is derived from an EMBL/GenBank/DDBJ whole genome shotgun (WGS) entry which is preliminary data.</text>
</comment>
<accession>A0A0J6IDS2</accession>
<protein>
    <submittedName>
        <fullName evidence="2">Membrane protein</fullName>
    </submittedName>
</protein>
<dbReference type="Proteomes" id="UP000036325">
    <property type="component" value="Unassembled WGS sequence"/>
</dbReference>
<reference evidence="2 3" key="1">
    <citation type="submission" date="2015-02" db="EMBL/GenBank/DDBJ databases">
        <title>Pseudomonas helleri sp. nov. and Pseudomonas weihenstephanensis sp. nov., isolated from raw cows milk.</title>
        <authorList>
            <person name="von Neubeck M."/>
            <person name="Huptas C."/>
            <person name="Wenning M."/>
            <person name="Scherer S."/>
        </authorList>
    </citation>
    <scope>NUCLEOTIDE SEQUENCE [LARGE SCALE GENOMIC DNA]</scope>
    <source>
        <strain evidence="2 3">DSM 29166</strain>
    </source>
</reference>
<dbReference type="RefSeq" id="WP_048365544.1">
    <property type="nucleotide sequence ID" value="NZ_JYLF01000007.1"/>
</dbReference>
<dbReference type="AlphaFoldDB" id="A0A0J6IDS2"/>
<dbReference type="PATRIC" id="fig|1608994.3.peg.3999"/>
<name>A0A0J6IDS2_9PSED</name>
<sequence>MLAPLKFWLKRSALIAGVAAVTLLAWRVYDTELGPPLELWHTVVPHELSAQQIDKADWAQWQAAEQRVFDEVRREVSDKLAVEDTPAINRYQPQSRVYPARFTQDWNRSYVLEPEGVAKGVVVLLHGLTDSPYSLRHIARRYCESGFVAIGIRMPGHGTVPAGLTDADWPDWMAATRLAVREARQQVPAPAPLHLVGFSNGGALAVKYALDSLSDPQLARADQLILISPMIGVNSFARYAGLAGLPAVLPAFSKAAWLGRLPEFNPFKYNSFPVNGARQSWLLTDALQSQLLLLSKQDALRDLPPILAFQSLMDHTVSTPAVVNGLFRLLPDNGSELVLFDINRSREFGGLLTPAASASIEQMLPPPPRNYQTSLVTHLSAESSEMVVRNTPARSEIATQTPLGLDYPKDIYSLSHVALPFPQSDALYGQQPDKDEDFGVHLGTLAARGERGVLMVPMDTLMRVTSNPFYGYLLERIEQDIKRGTQVKDAGN</sequence>
<gene>
    <name evidence="2" type="ORF">TU86_16575</name>
</gene>
<dbReference type="Gene3D" id="3.40.50.1820">
    <property type="entry name" value="alpha/beta hydrolase"/>
    <property type="match status" value="1"/>
</dbReference>
<dbReference type="InterPro" id="IPR029058">
    <property type="entry name" value="AB_hydrolase_fold"/>
</dbReference>
<dbReference type="OrthoDB" id="8476759at2"/>
<evidence type="ECO:0000313" key="3">
    <source>
        <dbReference type="Proteomes" id="UP000036325"/>
    </source>
</evidence>
<feature type="domain" description="Serine aminopeptidase S33" evidence="1">
    <location>
        <begin position="118"/>
        <end position="235"/>
    </location>
</feature>
<organism evidence="2 3">
    <name type="scientific">Pseudomonas weihenstephanensis</name>
    <dbReference type="NCBI Taxonomy" id="1608994"/>
    <lineage>
        <taxon>Bacteria</taxon>
        <taxon>Pseudomonadati</taxon>
        <taxon>Pseudomonadota</taxon>
        <taxon>Gammaproteobacteria</taxon>
        <taxon>Pseudomonadales</taxon>
        <taxon>Pseudomonadaceae</taxon>
        <taxon>Pseudomonas</taxon>
    </lineage>
</organism>
<proteinExistence type="predicted"/>
<dbReference type="Pfam" id="PF12146">
    <property type="entry name" value="Hydrolase_4"/>
    <property type="match status" value="1"/>
</dbReference>
<dbReference type="InterPro" id="IPR051044">
    <property type="entry name" value="MAG_DAG_Lipase"/>
</dbReference>
<dbReference type="PANTHER" id="PTHR11614">
    <property type="entry name" value="PHOSPHOLIPASE-RELATED"/>
    <property type="match status" value="1"/>
</dbReference>
<evidence type="ECO:0000259" key="1">
    <source>
        <dbReference type="Pfam" id="PF12146"/>
    </source>
</evidence>
<dbReference type="STRING" id="1608994.TU86_16575"/>
<dbReference type="EMBL" id="JYLF01000007">
    <property type="protein sequence ID" value="KMN12765.1"/>
    <property type="molecule type" value="Genomic_DNA"/>
</dbReference>